<dbReference type="KEGG" id="hdn:Hden_2506"/>
<dbReference type="Proteomes" id="UP000002033">
    <property type="component" value="Chromosome"/>
</dbReference>
<comment type="catalytic activity">
    <reaction evidence="9">
        <text>S-methyl-5'-thioadenosine + phosphate = 5-(methylsulfanyl)-alpha-D-ribose 1-phosphate + adenine</text>
        <dbReference type="Rhea" id="RHEA:11852"/>
        <dbReference type="ChEBI" id="CHEBI:16708"/>
        <dbReference type="ChEBI" id="CHEBI:17509"/>
        <dbReference type="ChEBI" id="CHEBI:43474"/>
        <dbReference type="ChEBI" id="CHEBI:58533"/>
        <dbReference type="EC" id="2.4.2.28"/>
    </reaction>
    <physiologicalReaction direction="left-to-right" evidence="9">
        <dbReference type="Rhea" id="RHEA:11853"/>
    </physiologicalReaction>
</comment>
<accession>D8JSK8</accession>
<evidence type="ECO:0000313" key="11">
    <source>
        <dbReference type="EMBL" id="ADJ24302.1"/>
    </source>
</evidence>
<dbReference type="EMBL" id="CP002083">
    <property type="protein sequence ID" value="ADJ24302.1"/>
    <property type="molecule type" value="Genomic_DNA"/>
</dbReference>
<evidence type="ECO:0000256" key="9">
    <source>
        <dbReference type="ARBA" id="ARBA00049893"/>
    </source>
</evidence>
<comment type="catalytic activity">
    <reaction evidence="7">
        <text>adenosine + H2O + H(+) = inosine + NH4(+)</text>
        <dbReference type="Rhea" id="RHEA:24408"/>
        <dbReference type="ChEBI" id="CHEBI:15377"/>
        <dbReference type="ChEBI" id="CHEBI:15378"/>
        <dbReference type="ChEBI" id="CHEBI:16335"/>
        <dbReference type="ChEBI" id="CHEBI:17596"/>
        <dbReference type="ChEBI" id="CHEBI:28938"/>
        <dbReference type="EC" id="3.5.4.4"/>
    </reaction>
    <physiologicalReaction direction="left-to-right" evidence="7">
        <dbReference type="Rhea" id="RHEA:24409"/>
    </physiologicalReaction>
</comment>
<dbReference type="PANTHER" id="PTHR30616">
    <property type="entry name" value="UNCHARACTERIZED PROTEIN YFIH"/>
    <property type="match status" value="1"/>
</dbReference>
<name>D8JSK8_HYPDA</name>
<keyword evidence="6" id="KW-0862">Zinc</keyword>
<keyword evidence="4" id="KW-0479">Metal-binding</keyword>
<evidence type="ECO:0000256" key="2">
    <source>
        <dbReference type="ARBA" id="ARBA00007353"/>
    </source>
</evidence>
<dbReference type="eggNOG" id="COG1496">
    <property type="taxonomic scope" value="Bacteria"/>
</dbReference>
<dbReference type="InterPro" id="IPR003730">
    <property type="entry name" value="Cu_polyphenol_OxRdtase"/>
</dbReference>
<comment type="similarity">
    <text evidence="2 10">Belongs to the purine nucleoside phosphorylase YfiH/LACC1 family.</text>
</comment>
<dbReference type="RefSeq" id="WP_013216461.1">
    <property type="nucleotide sequence ID" value="NC_014313.1"/>
</dbReference>
<protein>
    <recommendedName>
        <fullName evidence="10">Purine nucleoside phosphorylase</fullName>
    </recommendedName>
</protein>
<dbReference type="SUPFAM" id="SSF64438">
    <property type="entry name" value="CNF1/YfiH-like putative cysteine hydrolases"/>
    <property type="match status" value="1"/>
</dbReference>
<dbReference type="AlphaFoldDB" id="D8JSK8"/>
<comment type="catalytic activity">
    <reaction evidence="1">
        <text>inosine + phosphate = alpha-D-ribose 1-phosphate + hypoxanthine</text>
        <dbReference type="Rhea" id="RHEA:27646"/>
        <dbReference type="ChEBI" id="CHEBI:17368"/>
        <dbReference type="ChEBI" id="CHEBI:17596"/>
        <dbReference type="ChEBI" id="CHEBI:43474"/>
        <dbReference type="ChEBI" id="CHEBI:57720"/>
        <dbReference type="EC" id="2.4.2.1"/>
    </reaction>
    <physiologicalReaction direction="left-to-right" evidence="1">
        <dbReference type="Rhea" id="RHEA:27647"/>
    </physiologicalReaction>
</comment>
<keyword evidence="12" id="KW-1185">Reference proteome</keyword>
<evidence type="ECO:0000256" key="3">
    <source>
        <dbReference type="ARBA" id="ARBA00022679"/>
    </source>
</evidence>
<dbReference type="InterPro" id="IPR038371">
    <property type="entry name" value="Cu_polyphenol_OxRdtase_sf"/>
</dbReference>
<evidence type="ECO:0000256" key="8">
    <source>
        <dbReference type="ARBA" id="ARBA00048968"/>
    </source>
</evidence>
<organism evidence="11 12">
    <name type="scientific">Hyphomicrobium denitrificans (strain ATCC 51888 / DSM 1869 / NCIMB 11706 / TK 0415)</name>
    <dbReference type="NCBI Taxonomy" id="582899"/>
    <lineage>
        <taxon>Bacteria</taxon>
        <taxon>Pseudomonadati</taxon>
        <taxon>Pseudomonadota</taxon>
        <taxon>Alphaproteobacteria</taxon>
        <taxon>Hyphomicrobiales</taxon>
        <taxon>Hyphomicrobiaceae</taxon>
        <taxon>Hyphomicrobium</taxon>
    </lineage>
</organism>
<dbReference type="GO" id="GO:0005507">
    <property type="term" value="F:copper ion binding"/>
    <property type="evidence" value="ECO:0007669"/>
    <property type="project" value="TreeGrafter"/>
</dbReference>
<dbReference type="CDD" id="cd16833">
    <property type="entry name" value="YfiH"/>
    <property type="match status" value="1"/>
</dbReference>
<evidence type="ECO:0000256" key="1">
    <source>
        <dbReference type="ARBA" id="ARBA00000553"/>
    </source>
</evidence>
<dbReference type="STRING" id="582899.Hden_2506"/>
<dbReference type="InterPro" id="IPR011324">
    <property type="entry name" value="Cytotoxic_necrot_fac-like_cat"/>
</dbReference>
<keyword evidence="3" id="KW-0808">Transferase</keyword>
<evidence type="ECO:0000256" key="5">
    <source>
        <dbReference type="ARBA" id="ARBA00022801"/>
    </source>
</evidence>
<evidence type="ECO:0000256" key="10">
    <source>
        <dbReference type="RuleBase" id="RU361274"/>
    </source>
</evidence>
<dbReference type="Pfam" id="PF02578">
    <property type="entry name" value="Cu-oxidase_4"/>
    <property type="match status" value="1"/>
</dbReference>
<sequence>MLSPLVAENLSALPGIRHGFFTRQGGVSQGIYASLNCGLGSNDEPALVLENRRRIADHLGGSGGAIVTLYQEHGTTAREVTSFPARDALPHADAVVSATPGLVIGVLTADCAPVLLADAEAGVVAAAHAGWRGALGGIVESAIREMERLGARRDRIRGAVGPCIGQDAYEVGPEFEAEFLKADPANQQFFSRPSQTARPHFDLSGFVLRRLHDAKIAEAVTLATCTAENESLFFSYRRKTKLEEPDYGRQISAIVVA</sequence>
<evidence type="ECO:0000256" key="7">
    <source>
        <dbReference type="ARBA" id="ARBA00047989"/>
    </source>
</evidence>
<reference evidence="12" key="1">
    <citation type="journal article" date="2011" name="J. Bacteriol.">
        <title>Genome sequences of eight morphologically diverse alphaproteobacteria.</title>
        <authorList>
            <consortium name="US DOE Joint Genome Institute"/>
            <person name="Brown P.J."/>
            <person name="Kysela D.T."/>
            <person name="Buechlein A."/>
            <person name="Hemmerich C."/>
            <person name="Brun Y.V."/>
        </authorList>
    </citation>
    <scope>NUCLEOTIDE SEQUENCE [LARGE SCALE GENOMIC DNA]</scope>
    <source>
        <strain evidence="12">ATCC 51888 / DSM 1869 / NCIB 11706 / TK 0415</strain>
    </source>
</reference>
<keyword evidence="5" id="KW-0378">Hydrolase</keyword>
<dbReference type="PANTHER" id="PTHR30616:SF2">
    <property type="entry name" value="PURINE NUCLEOSIDE PHOSPHORYLASE LACC1"/>
    <property type="match status" value="1"/>
</dbReference>
<proteinExistence type="inferred from homology"/>
<evidence type="ECO:0000313" key="12">
    <source>
        <dbReference type="Proteomes" id="UP000002033"/>
    </source>
</evidence>
<evidence type="ECO:0000256" key="6">
    <source>
        <dbReference type="ARBA" id="ARBA00022833"/>
    </source>
</evidence>
<dbReference type="Gene3D" id="3.60.140.10">
    <property type="entry name" value="CNF1/YfiH-like putative cysteine hydrolases"/>
    <property type="match status" value="1"/>
</dbReference>
<comment type="catalytic activity">
    <reaction evidence="8">
        <text>adenosine + phosphate = alpha-D-ribose 1-phosphate + adenine</text>
        <dbReference type="Rhea" id="RHEA:27642"/>
        <dbReference type="ChEBI" id="CHEBI:16335"/>
        <dbReference type="ChEBI" id="CHEBI:16708"/>
        <dbReference type="ChEBI" id="CHEBI:43474"/>
        <dbReference type="ChEBI" id="CHEBI:57720"/>
        <dbReference type="EC" id="2.4.2.1"/>
    </reaction>
    <physiologicalReaction direction="left-to-right" evidence="8">
        <dbReference type="Rhea" id="RHEA:27643"/>
    </physiologicalReaction>
</comment>
<gene>
    <name evidence="11" type="ordered locus">Hden_2506</name>
</gene>
<dbReference type="HOGENOM" id="CLU_065784_2_0_5"/>
<dbReference type="OrthoDB" id="4279at2"/>
<evidence type="ECO:0000256" key="4">
    <source>
        <dbReference type="ARBA" id="ARBA00022723"/>
    </source>
</evidence>
<dbReference type="GO" id="GO:0016787">
    <property type="term" value="F:hydrolase activity"/>
    <property type="evidence" value="ECO:0007669"/>
    <property type="project" value="UniProtKB-KW"/>
</dbReference>
<dbReference type="GO" id="GO:0017061">
    <property type="term" value="F:S-methyl-5-thioadenosine phosphorylase activity"/>
    <property type="evidence" value="ECO:0007669"/>
    <property type="project" value="UniProtKB-EC"/>
</dbReference>
<dbReference type="NCBIfam" id="TIGR00726">
    <property type="entry name" value="peptidoglycan editing factor PgeF"/>
    <property type="match status" value="1"/>
</dbReference>